<feature type="domain" description="GIY-YIG" evidence="1">
    <location>
        <begin position="200"/>
        <end position="286"/>
    </location>
</feature>
<keyword evidence="3" id="KW-1185">Reference proteome</keyword>
<comment type="caution">
    <text evidence="2">The sequence shown here is derived from an EMBL/GenBank/DDBJ whole genome shotgun (WGS) entry which is preliminary data.</text>
</comment>
<organism evidence="2 3">
    <name type="scientific">Aerolutibacter ruishenii</name>
    <dbReference type="NCBI Taxonomy" id="686800"/>
    <lineage>
        <taxon>Bacteria</taxon>
        <taxon>Pseudomonadati</taxon>
        <taxon>Pseudomonadota</taxon>
        <taxon>Gammaproteobacteria</taxon>
        <taxon>Lysobacterales</taxon>
        <taxon>Lysobacteraceae</taxon>
        <taxon>Aerolutibacter</taxon>
    </lineage>
</organism>
<proteinExistence type="predicted"/>
<evidence type="ECO:0000313" key="3">
    <source>
        <dbReference type="Proteomes" id="UP000316471"/>
    </source>
</evidence>
<evidence type="ECO:0000313" key="2">
    <source>
        <dbReference type="EMBL" id="TWI07291.1"/>
    </source>
</evidence>
<dbReference type="Proteomes" id="UP000316471">
    <property type="component" value="Unassembled WGS sequence"/>
</dbReference>
<dbReference type="InterPro" id="IPR000305">
    <property type="entry name" value="GIY-YIG_endonuc"/>
</dbReference>
<dbReference type="AlphaFoldDB" id="A0A562LI76"/>
<evidence type="ECO:0000259" key="1">
    <source>
        <dbReference type="PROSITE" id="PS50164"/>
    </source>
</evidence>
<gene>
    <name evidence="2" type="ORF">IP93_02643</name>
</gene>
<accession>A0A562LI76</accession>
<reference evidence="2 3" key="1">
    <citation type="journal article" date="2015" name="Stand. Genomic Sci.">
        <title>Genomic Encyclopedia of Bacterial and Archaeal Type Strains, Phase III: the genomes of soil and plant-associated and newly described type strains.</title>
        <authorList>
            <person name="Whitman W.B."/>
            <person name="Woyke T."/>
            <person name="Klenk H.P."/>
            <person name="Zhou Y."/>
            <person name="Lilburn T.G."/>
            <person name="Beck B.J."/>
            <person name="De Vos P."/>
            <person name="Vandamme P."/>
            <person name="Eisen J.A."/>
            <person name="Garrity G."/>
            <person name="Hugenholtz P."/>
            <person name="Kyrpides N.C."/>
        </authorList>
    </citation>
    <scope>NUCLEOTIDE SEQUENCE [LARGE SCALE GENOMIC DNA]</scope>
    <source>
        <strain evidence="2 3">CGMCC 1.10136</strain>
    </source>
</reference>
<name>A0A562LI76_9GAMM</name>
<dbReference type="PROSITE" id="PS50164">
    <property type="entry name" value="GIY_YIG"/>
    <property type="match status" value="1"/>
</dbReference>
<dbReference type="CDD" id="cd10446">
    <property type="entry name" value="GIY-YIG_unchar_1"/>
    <property type="match status" value="1"/>
</dbReference>
<dbReference type="RefSeq" id="WP_144816424.1">
    <property type="nucleotide sequence ID" value="NZ_VLKP01000012.1"/>
</dbReference>
<dbReference type="Gene3D" id="3.40.1440.10">
    <property type="entry name" value="GIY-YIG endonuclease"/>
    <property type="match status" value="1"/>
</dbReference>
<dbReference type="EMBL" id="VLKP01000012">
    <property type="protein sequence ID" value="TWI07291.1"/>
    <property type="molecule type" value="Genomic_DNA"/>
</dbReference>
<protein>
    <recommendedName>
        <fullName evidence="1">GIY-YIG domain-containing protein</fullName>
    </recommendedName>
</protein>
<dbReference type="InterPro" id="IPR035901">
    <property type="entry name" value="GIY-YIG_endonuc_sf"/>
</dbReference>
<dbReference type="SUPFAM" id="SSF82771">
    <property type="entry name" value="GIY-YIG endonuclease"/>
    <property type="match status" value="1"/>
</dbReference>
<sequence length="291" mass="33103">MTAIELNDLLAKTGLDPARVMVMRHRPTEPALRRALPWLAQDRHEVYNAYQSQHGERVETSLSRATHLASFIGNEARCALFVGVYAVESFRRISSDQFWTIPENHALKALGTRGPSDGRDSLWFDLRLTDALEAYKGRLVVEWSGIERAWWRWAARNVLPVQAIHGESLLVPPVPDWKELVLSLQELQTLPTSWRQALSHWRGIYYIHDRACGKGYVGSAYGADNLLGRWSGYAATGHGGNRWLRDRDPAEFVFSILQRTSPDTEAEEVIALESSWKERLHTRHPVGLNDN</sequence>
<dbReference type="OrthoDB" id="89044at2"/>